<evidence type="ECO:0000256" key="2">
    <source>
        <dbReference type="ARBA" id="ARBA00011322"/>
    </source>
</evidence>
<dbReference type="Pfam" id="PF13558">
    <property type="entry name" value="SbcC_Walker_B"/>
    <property type="match status" value="1"/>
</dbReference>
<reference evidence="6" key="1">
    <citation type="submission" date="2020-09" db="EMBL/GenBank/DDBJ databases">
        <title>A novel bacterium of genus Paenibacillus, isolated from South China Sea.</title>
        <authorList>
            <person name="Huang H."/>
            <person name="Mo K."/>
            <person name="Hu Y."/>
        </authorList>
    </citation>
    <scope>NUCLEOTIDE SEQUENCE</scope>
    <source>
        <strain evidence="6">IB182493</strain>
    </source>
</reference>
<dbReference type="PANTHER" id="PTHR32114:SF2">
    <property type="entry name" value="ABC TRANSPORTER ABCH.3"/>
    <property type="match status" value="1"/>
</dbReference>
<keyword evidence="4" id="KW-0175">Coiled coil</keyword>
<dbReference type="RefSeq" id="WP_190867401.1">
    <property type="nucleotide sequence ID" value="NZ_JACXIY010000052.1"/>
</dbReference>
<dbReference type="Gene3D" id="3.40.50.300">
    <property type="entry name" value="P-loop containing nucleotide triphosphate hydrolases"/>
    <property type="match status" value="2"/>
</dbReference>
<feature type="coiled-coil region" evidence="4">
    <location>
        <begin position="243"/>
        <end position="355"/>
    </location>
</feature>
<protein>
    <recommendedName>
        <fullName evidence="3">Nuclease SbcCD subunit C</fullName>
    </recommendedName>
</protein>
<dbReference type="InterPro" id="IPR027417">
    <property type="entry name" value="P-loop_NTPase"/>
</dbReference>
<evidence type="ECO:0000256" key="3">
    <source>
        <dbReference type="ARBA" id="ARBA00013368"/>
    </source>
</evidence>
<comment type="subunit">
    <text evidence="2">Heterodimer of SbcC and SbcD.</text>
</comment>
<feature type="region of interest" description="Disordered" evidence="5">
    <location>
        <begin position="523"/>
        <end position="559"/>
    </location>
</feature>
<gene>
    <name evidence="6" type="ORF">IDH41_28800</name>
</gene>
<dbReference type="EMBL" id="JACXIY010000052">
    <property type="protein sequence ID" value="MBD2872587.1"/>
    <property type="molecule type" value="Genomic_DNA"/>
</dbReference>
<comment type="similarity">
    <text evidence="1">Belongs to the SMC family. SbcC subfamily.</text>
</comment>
<evidence type="ECO:0000256" key="5">
    <source>
        <dbReference type="SAM" id="MobiDB-lite"/>
    </source>
</evidence>
<evidence type="ECO:0000256" key="4">
    <source>
        <dbReference type="SAM" id="Coils"/>
    </source>
</evidence>
<feature type="coiled-coil region" evidence="4">
    <location>
        <begin position="674"/>
        <end position="736"/>
    </location>
</feature>
<dbReference type="Proteomes" id="UP000632125">
    <property type="component" value="Unassembled WGS sequence"/>
</dbReference>
<evidence type="ECO:0000313" key="7">
    <source>
        <dbReference type="Proteomes" id="UP000632125"/>
    </source>
</evidence>
<organism evidence="6 7">
    <name type="scientific">Paenibacillus arenilitoris</name>
    <dbReference type="NCBI Taxonomy" id="2772299"/>
    <lineage>
        <taxon>Bacteria</taxon>
        <taxon>Bacillati</taxon>
        <taxon>Bacillota</taxon>
        <taxon>Bacilli</taxon>
        <taxon>Bacillales</taxon>
        <taxon>Paenibacillaceae</taxon>
        <taxon>Paenibacillus</taxon>
    </lineage>
</organism>
<name>A0A927CSV0_9BACL</name>
<evidence type="ECO:0000256" key="1">
    <source>
        <dbReference type="ARBA" id="ARBA00006930"/>
    </source>
</evidence>
<feature type="coiled-coil region" evidence="4">
    <location>
        <begin position="762"/>
        <end position="856"/>
    </location>
</feature>
<evidence type="ECO:0000313" key="6">
    <source>
        <dbReference type="EMBL" id="MBD2872587.1"/>
    </source>
</evidence>
<feature type="coiled-coil region" evidence="4">
    <location>
        <begin position="618"/>
        <end position="648"/>
    </location>
</feature>
<comment type="caution">
    <text evidence="6">The sequence shown here is derived from an EMBL/GenBank/DDBJ whole genome shotgun (WGS) entry which is preliminary data.</text>
</comment>
<dbReference type="SUPFAM" id="SSF52540">
    <property type="entry name" value="P-loop containing nucleoside triphosphate hydrolases"/>
    <property type="match status" value="1"/>
</dbReference>
<dbReference type="PANTHER" id="PTHR32114">
    <property type="entry name" value="ABC TRANSPORTER ABCH.3"/>
    <property type="match status" value="1"/>
</dbReference>
<dbReference type="AlphaFoldDB" id="A0A927CSV0"/>
<keyword evidence="7" id="KW-1185">Reference proteome</keyword>
<proteinExistence type="inferred from homology"/>
<accession>A0A927CSV0</accession>
<feature type="coiled-coil region" evidence="4">
    <location>
        <begin position="417"/>
        <end position="444"/>
    </location>
</feature>
<sequence length="1030" mass="116157">MRPLKLTMTAFGPYRDTETIDFGQLEDRRLFVISGNTGAGKTSIFDAICFAIYGSASGEDRSDPRMLRSHFAEEDTHTAVSFEFAVGRRSFLVMRQMPHRKGGNKSETGGKAELYETTDGEAVPAVDRFAVSDVNAKLEAIIGLTKDQFSQIVMLPQGEFRKLLTSDTDNKEEILRKIFRTELYERLESRFQQKNRELHDLLKDERATESAYMKQAREALPVREDGGLARTFRQEAYSAAQVLEALEEELAHYGSLAAASERRKGEMAAELELGENRLREAIALNAKHDELERKQSQYEQLDARKEEYETKERRLALADRAARLEPYEEQAERAKADAEAKRSRLAIRQESLEAADRASALAAEQFRTEELREGERRQAEQELHRLTELAPAVRALARQRQEVETLLKEEQGCGAKLAACETELARLREAKQALGIRIKETESETVPLAGKLDRLRQIEQQGKQLKRLADIEKELARIAQLETAFRQSMEQARLEHERLETAWIEGQASMLAAHLHDGKPCPVCGSESHPAKAEPAADVPSRERLQQSKEQLGAAERELAEASAQAAAALAAREEGAKELAEYGVQARNPEEQRGMLLQQWRQLKEETDRLQAKVQQLPDMRSEAEGLEQLLEKQLAERERRQQQQQRLVIDRTTRQSALQQELDRIPEQLRTSERLEAKLAEQRALADRLNAAWKLAQERLQAASTKLAEQKAYAEQAAQQLVEAESSLVAAQERQREELLKAGFDDAGHYREAAMAAPDREAVRTELDSYRQAAALLERQLAELRQELDGKPRIDIAGLQERLADLKRRLEQAIKDAESALRIGREAQRLSASIAEASGRVRALEAMLEEVMDVYQMLKGDNALKISFERYILIEFLEHILYAANERLKGLSNGQFELQRSDRLETRGKQSGLGLDVYDAYTGQNRDVKTLSGGEKFNASLCLALGMTDVIQSHQGGVSIEMMFIDEGFGSLDEESLQKAIAALVDLQKAGRMIGVISHVQELKDAFPACLEVNKTKEGFSRTRMTLK</sequence>